<reference evidence="2" key="2">
    <citation type="submission" date="2023-01" db="EMBL/GenBank/DDBJ databases">
        <title>Draft genome sequence of Devosia yakushimensis strain NBRC 103855.</title>
        <authorList>
            <person name="Sun Q."/>
            <person name="Mori K."/>
        </authorList>
    </citation>
    <scope>NUCLEOTIDE SEQUENCE</scope>
    <source>
        <strain evidence="2">NBRC 103855</strain>
    </source>
</reference>
<name>A0ABQ5UD30_9HYPH</name>
<reference evidence="2" key="1">
    <citation type="journal article" date="2014" name="Int. J. Syst. Evol. Microbiol.">
        <title>Complete genome of a new Firmicutes species belonging to the dominant human colonic microbiota ('Ruminococcus bicirculans') reveals two chromosomes and a selective capacity to utilize plant glucans.</title>
        <authorList>
            <consortium name="NISC Comparative Sequencing Program"/>
            <person name="Wegmann U."/>
            <person name="Louis P."/>
            <person name="Goesmann A."/>
            <person name="Henrissat B."/>
            <person name="Duncan S.H."/>
            <person name="Flint H.J."/>
        </authorList>
    </citation>
    <scope>NUCLEOTIDE SEQUENCE</scope>
    <source>
        <strain evidence="2">NBRC 103855</strain>
    </source>
</reference>
<dbReference type="InterPro" id="IPR054193">
    <property type="entry name" value="DUF6898"/>
</dbReference>
<accession>A0ABQ5UD30</accession>
<comment type="caution">
    <text evidence="2">The sequence shown here is derived from an EMBL/GenBank/DDBJ whole genome shotgun (WGS) entry which is preliminary data.</text>
</comment>
<dbReference type="EMBL" id="BSNG01000001">
    <property type="protein sequence ID" value="GLQ09994.1"/>
    <property type="molecule type" value="Genomic_DNA"/>
</dbReference>
<feature type="domain" description="DUF6898" evidence="1">
    <location>
        <begin position="17"/>
        <end position="70"/>
    </location>
</feature>
<evidence type="ECO:0000313" key="2">
    <source>
        <dbReference type="EMBL" id="GLQ09994.1"/>
    </source>
</evidence>
<protein>
    <recommendedName>
        <fullName evidence="1">DUF6898 domain-containing protein</fullName>
    </recommendedName>
</protein>
<dbReference type="Pfam" id="PF21839">
    <property type="entry name" value="DUF6898"/>
    <property type="match status" value="1"/>
</dbReference>
<dbReference type="Proteomes" id="UP001161406">
    <property type="component" value="Unassembled WGS sequence"/>
</dbReference>
<evidence type="ECO:0000259" key="1">
    <source>
        <dbReference type="Pfam" id="PF21839"/>
    </source>
</evidence>
<keyword evidence="3" id="KW-1185">Reference proteome</keyword>
<evidence type="ECO:0000313" key="3">
    <source>
        <dbReference type="Proteomes" id="UP001161406"/>
    </source>
</evidence>
<organism evidence="2 3">
    <name type="scientific">Devosia yakushimensis</name>
    <dbReference type="NCBI Taxonomy" id="470028"/>
    <lineage>
        <taxon>Bacteria</taxon>
        <taxon>Pseudomonadati</taxon>
        <taxon>Pseudomonadota</taxon>
        <taxon>Alphaproteobacteria</taxon>
        <taxon>Hyphomicrobiales</taxon>
        <taxon>Devosiaceae</taxon>
        <taxon>Devosia</taxon>
    </lineage>
</organism>
<sequence>MESGTMRPNQRNAAMAQGEVLFEFVQLGQQMRVAAIDSASGTEVVVITPVSATRNQMQQLALAKLRRKLQTEPPAQEKRLF</sequence>
<gene>
    <name evidence="2" type="ORF">GCM10007913_19260</name>
</gene>
<proteinExistence type="predicted"/>